<dbReference type="InterPro" id="IPR015813">
    <property type="entry name" value="Pyrv/PenolPyrv_kinase-like_dom"/>
</dbReference>
<keyword evidence="3" id="KW-0456">Lyase</keyword>
<reference evidence="3" key="1">
    <citation type="submission" date="2022-09" db="EMBL/GenBank/DDBJ databases">
        <title>Novosphingobium sp. Nov., a polycyclic aromatic hydrocarbon-degrading bacterium isolated form mangrove sediments in HongKong.</title>
        <authorList>
            <person name="Hu Z."/>
        </authorList>
    </citation>
    <scope>NUCLEOTIDE SEQUENCE</scope>
    <source>
        <strain evidence="3">HK4-1</strain>
    </source>
</reference>
<dbReference type="Pfam" id="PF00311">
    <property type="entry name" value="PEPcase"/>
    <property type="match status" value="1"/>
</dbReference>
<dbReference type="SUPFAM" id="SSF51621">
    <property type="entry name" value="Phosphoenolpyruvate/pyruvate domain"/>
    <property type="match status" value="1"/>
</dbReference>
<dbReference type="Proteomes" id="UP001165583">
    <property type="component" value="Unassembled WGS sequence"/>
</dbReference>
<dbReference type="RefSeq" id="WP_260046330.1">
    <property type="nucleotide sequence ID" value="NZ_JANZXA010000007.1"/>
</dbReference>
<gene>
    <name evidence="3" type="ORF">NZK81_12040</name>
</gene>
<protein>
    <recommendedName>
        <fullName evidence="2">Phosphoenolpyruvate carboxylase</fullName>
    </recommendedName>
</protein>
<dbReference type="EMBL" id="JANZXA010000007">
    <property type="protein sequence ID" value="MCT2400286.1"/>
    <property type="molecule type" value="Genomic_DNA"/>
</dbReference>
<evidence type="ECO:0000313" key="4">
    <source>
        <dbReference type="Proteomes" id="UP001165583"/>
    </source>
</evidence>
<dbReference type="GO" id="GO:0008964">
    <property type="term" value="F:phosphoenolpyruvate carboxylase activity"/>
    <property type="evidence" value="ECO:0007669"/>
    <property type="project" value="UniProtKB-EC"/>
</dbReference>
<evidence type="ECO:0000313" key="3">
    <source>
        <dbReference type="EMBL" id="MCT2400286.1"/>
    </source>
</evidence>
<proteinExistence type="predicted"/>
<evidence type="ECO:0000256" key="2">
    <source>
        <dbReference type="ARBA" id="ARBA00022419"/>
    </source>
</evidence>
<evidence type="ECO:0000256" key="1">
    <source>
        <dbReference type="ARBA" id="ARBA00003670"/>
    </source>
</evidence>
<comment type="caution">
    <text evidence="3">The sequence shown here is derived from an EMBL/GenBank/DDBJ whole genome shotgun (WGS) entry which is preliminary data.</text>
</comment>
<dbReference type="PANTHER" id="PTHR30523">
    <property type="entry name" value="PHOSPHOENOLPYRUVATE CARBOXYLASE"/>
    <property type="match status" value="1"/>
</dbReference>
<dbReference type="PRINTS" id="PR00150">
    <property type="entry name" value="PEPCARBXLASE"/>
</dbReference>
<accession>A0ABT2I650</accession>
<comment type="function">
    <text evidence="1">Forms oxaloacetate, a four-carbon dicarboxylic acid source for the tricarboxylic acid cycle.</text>
</comment>
<dbReference type="InterPro" id="IPR021135">
    <property type="entry name" value="PEP_COase"/>
</dbReference>
<sequence length="928" mass="102919">MSGPVLSTVAGLIDRLQELHKLTVQTPLYNPVFQLGHELSRQLENGEMSLDDIEALVAEMDCEGLRARAARLDRVLETIPLGENDARLDAAADEEDFTAFAARWQRPAAHVVFTAHPTFLLTSAQTEAVAQSASSGDHSRATVCVASPERDTITLDYEHEKAMAAIARGHKARDRICARLLDIAAIRWPKRWKSLQPMPVRFASWVGYDMDGRTDISWSTSIRYRLQEKAMRLEGYAASLAELEPEIAERLERAAAHTSEMAVNFSKDLSEPEALSEAANALTTDHPDKLISLSGIIAELEEEARYGGKDAARQLLVVAAAMRADGLGMGWIHFRVNSSQLQNAIRRRIDPDGKLNLASQAALVRMRELLAEVKPLKSNFAALAIENSTAVRQFLAMAQILGHIDADAPIRMLVAECEQPTTVLAALYFAKMFGIEDKVDVSPLFETESALEHGGRFLDAVLSEPAYREYAKKRGRVSIQTGYSDAGRFVGQIPAALAIERLHGRLAEAMAANGLTDVAALIFNTGGESMGRGCHPSSIDDRFNWQMPPWARRRFLRAGIRLEPEVSFQGGDGYLWFGSDELALATLTRMAEKPMWGADPKAPTDVFYRRTDLSLDFYRAIRRVQHEHLESATYSRAITAFGLGLLNDTGSRKSRRQSDLAADRTMSLRQIRAIPHNAILQQLGYPVNVIAGVGSASDGNREEIAEMLSGSFRGRQLIRLVRAANALASIKTVAAYGELFNSAYWASRPYRGHEQHISDACLKLAEYLTKDDRTGVFRRLASRLRVDAMKLYKLLELIPDEAPLDDREHTRRSLGALQSLRIALFKHMFLRAVMVPPFSRANDISRDDVLEMFFSLRVEDGLAQLRRAFPIHFPSIGDFAVDEPSDYPDSSAAGYAQIHKDYIDPIARSHALSLRITTALANEFGAHG</sequence>
<keyword evidence="4" id="KW-1185">Reference proteome</keyword>
<dbReference type="PANTHER" id="PTHR30523:SF6">
    <property type="entry name" value="PHOSPHOENOLPYRUVATE CARBOXYLASE"/>
    <property type="match status" value="1"/>
</dbReference>
<name>A0ABT2I650_9SPHN</name>
<organism evidence="3 4">
    <name type="scientific">Novosphingobium mangrovi</name>
    <name type="common">ex Huang et al. 2023</name>
    <dbReference type="NCBI Taxonomy" id="2976432"/>
    <lineage>
        <taxon>Bacteria</taxon>
        <taxon>Pseudomonadati</taxon>
        <taxon>Pseudomonadota</taxon>
        <taxon>Alphaproteobacteria</taxon>
        <taxon>Sphingomonadales</taxon>
        <taxon>Sphingomonadaceae</taxon>
        <taxon>Novosphingobium</taxon>
    </lineage>
</organism>